<dbReference type="Proteomes" id="UP000467840">
    <property type="component" value="Chromosome 4"/>
</dbReference>
<dbReference type="GO" id="GO:0000976">
    <property type="term" value="F:transcription cis-regulatory region binding"/>
    <property type="evidence" value="ECO:0007669"/>
    <property type="project" value="TreeGrafter"/>
</dbReference>
<gene>
    <name evidence="3" type="ORF">GH714_029359</name>
</gene>
<evidence type="ECO:0000256" key="1">
    <source>
        <dbReference type="ARBA" id="ARBA00004496"/>
    </source>
</evidence>
<keyword evidence="2" id="KW-0963">Cytoplasm</keyword>
<dbReference type="PANTHER" id="PTHR12983:SF9">
    <property type="entry name" value="E3 UBIQUITIN-PROTEIN LIGASE RNF10"/>
    <property type="match status" value="1"/>
</dbReference>
<comment type="caution">
    <text evidence="3">The sequence shown here is derived from an EMBL/GenBank/DDBJ whole genome shotgun (WGS) entry which is preliminary data.</text>
</comment>
<dbReference type="InterPro" id="IPR039739">
    <property type="entry name" value="MAG2/RNF10"/>
</dbReference>
<reference evidence="3 4" key="1">
    <citation type="journal article" date="2020" name="Mol. Plant">
        <title>The Chromosome-Based Rubber Tree Genome Provides New Insights into Spurge Genome Evolution and Rubber Biosynthesis.</title>
        <authorList>
            <person name="Liu J."/>
            <person name="Shi C."/>
            <person name="Shi C.C."/>
            <person name="Li W."/>
            <person name="Zhang Q.J."/>
            <person name="Zhang Y."/>
            <person name="Li K."/>
            <person name="Lu H.F."/>
            <person name="Shi C."/>
            <person name="Zhu S.T."/>
            <person name="Xiao Z.Y."/>
            <person name="Nan H."/>
            <person name="Yue Y."/>
            <person name="Zhu X.G."/>
            <person name="Wu Y."/>
            <person name="Hong X.N."/>
            <person name="Fan G.Y."/>
            <person name="Tong Y."/>
            <person name="Zhang D."/>
            <person name="Mao C.L."/>
            <person name="Liu Y.L."/>
            <person name="Hao S.J."/>
            <person name="Liu W.Q."/>
            <person name="Lv M.Q."/>
            <person name="Zhang H.B."/>
            <person name="Liu Y."/>
            <person name="Hu-Tang G.R."/>
            <person name="Wang J.P."/>
            <person name="Wang J.H."/>
            <person name="Sun Y.H."/>
            <person name="Ni S.B."/>
            <person name="Chen W.B."/>
            <person name="Zhang X.C."/>
            <person name="Jiao Y.N."/>
            <person name="Eichler E.E."/>
            <person name="Li G.H."/>
            <person name="Liu X."/>
            <person name="Gao L.Z."/>
        </authorList>
    </citation>
    <scope>NUCLEOTIDE SEQUENCE [LARGE SCALE GENOMIC DNA]</scope>
    <source>
        <strain evidence="4">cv. GT1</strain>
        <tissue evidence="3">Leaf</tissue>
    </source>
</reference>
<proteinExistence type="predicted"/>
<evidence type="ECO:0000313" key="4">
    <source>
        <dbReference type="Proteomes" id="UP000467840"/>
    </source>
</evidence>
<evidence type="ECO:0000313" key="3">
    <source>
        <dbReference type="EMBL" id="KAF2301791.1"/>
    </source>
</evidence>
<organism evidence="3 4">
    <name type="scientific">Hevea brasiliensis</name>
    <name type="common">Para rubber tree</name>
    <name type="synonym">Siphonia brasiliensis</name>
    <dbReference type="NCBI Taxonomy" id="3981"/>
    <lineage>
        <taxon>Eukaryota</taxon>
        <taxon>Viridiplantae</taxon>
        <taxon>Streptophyta</taxon>
        <taxon>Embryophyta</taxon>
        <taxon>Tracheophyta</taxon>
        <taxon>Spermatophyta</taxon>
        <taxon>Magnoliopsida</taxon>
        <taxon>eudicotyledons</taxon>
        <taxon>Gunneridae</taxon>
        <taxon>Pentapetalae</taxon>
        <taxon>rosids</taxon>
        <taxon>fabids</taxon>
        <taxon>Malpighiales</taxon>
        <taxon>Euphorbiaceae</taxon>
        <taxon>Crotonoideae</taxon>
        <taxon>Micrandreae</taxon>
        <taxon>Hevea</taxon>
    </lineage>
</organism>
<dbReference type="AlphaFoldDB" id="A0A6A6LK03"/>
<dbReference type="PANTHER" id="PTHR12983">
    <property type="entry name" value="RING FINGER 10 FAMILY MEMBER"/>
    <property type="match status" value="1"/>
</dbReference>
<dbReference type="EMBL" id="JAAGAX010000010">
    <property type="protein sequence ID" value="KAF2301791.1"/>
    <property type="molecule type" value="Genomic_DNA"/>
</dbReference>
<name>A0A6A6LK03_HEVBR</name>
<dbReference type="GO" id="GO:0045944">
    <property type="term" value="P:positive regulation of transcription by RNA polymerase II"/>
    <property type="evidence" value="ECO:0007669"/>
    <property type="project" value="TreeGrafter"/>
</dbReference>
<sequence>MVRHMPSLPLVVKGLDLLNPKEEYQRLSALVKVNKDLYTLYIENVNKYYVSDTIEFMLLTWQKDSFTPSQKTKPEMDTMLSCMDEVSDPFSKFTFTSDVDDLEKLPYVYAAMDQLKQRKKYWNE</sequence>
<accession>A0A6A6LK03</accession>
<dbReference type="GO" id="GO:0005737">
    <property type="term" value="C:cytoplasm"/>
    <property type="evidence" value="ECO:0007669"/>
    <property type="project" value="UniProtKB-SubCell"/>
</dbReference>
<evidence type="ECO:0000256" key="2">
    <source>
        <dbReference type="ARBA" id="ARBA00022490"/>
    </source>
</evidence>
<comment type="subcellular location">
    <subcellularLocation>
        <location evidence="1">Cytoplasm</location>
    </subcellularLocation>
</comment>
<keyword evidence="4" id="KW-1185">Reference proteome</keyword>
<protein>
    <submittedName>
        <fullName evidence="3">Uncharacterized protein</fullName>
    </submittedName>
</protein>